<dbReference type="PANTHER" id="PTHR24061">
    <property type="entry name" value="CALCIUM-SENSING RECEPTOR-RELATED"/>
    <property type="match status" value="1"/>
</dbReference>
<dbReference type="InterPro" id="IPR017978">
    <property type="entry name" value="GPCR_3_C"/>
</dbReference>
<evidence type="ECO:0000256" key="4">
    <source>
        <dbReference type="ARBA" id="ARBA00022475"/>
    </source>
</evidence>
<reference evidence="19" key="3">
    <citation type="submission" date="2025-09" db="UniProtKB">
        <authorList>
            <consortium name="Ensembl"/>
        </authorList>
    </citation>
    <scope>IDENTIFICATION</scope>
</reference>
<dbReference type="PRINTS" id="PR00248">
    <property type="entry name" value="GPCRMGR"/>
</dbReference>
<dbReference type="InterPro" id="IPR000337">
    <property type="entry name" value="GPCR_3"/>
</dbReference>
<keyword evidence="10 16" id="KW-0472">Membrane</keyword>
<keyword evidence="8 16" id="KW-1133">Transmembrane helix</keyword>
<evidence type="ECO:0000256" key="9">
    <source>
        <dbReference type="ARBA" id="ARBA00023040"/>
    </source>
</evidence>
<dbReference type="STRING" id="7918.ENSLOCP00000021171"/>
<evidence type="ECO:0000256" key="8">
    <source>
        <dbReference type="ARBA" id="ARBA00022989"/>
    </source>
</evidence>
<evidence type="ECO:0000256" key="6">
    <source>
        <dbReference type="ARBA" id="ARBA00022725"/>
    </source>
</evidence>
<dbReference type="Pfam" id="PF01094">
    <property type="entry name" value="ANF_receptor"/>
    <property type="match status" value="1"/>
</dbReference>
<dbReference type="OMA" id="ASPHTCC"/>
<dbReference type="InterPro" id="IPR028082">
    <property type="entry name" value="Peripla_BP_I"/>
</dbReference>
<dbReference type="InterPro" id="IPR000068">
    <property type="entry name" value="GPCR_3_Ca_sens_rcpt-rel"/>
</dbReference>
<dbReference type="eggNOG" id="KOG1056">
    <property type="taxonomic scope" value="Eukaryota"/>
</dbReference>
<evidence type="ECO:0000256" key="12">
    <source>
        <dbReference type="ARBA" id="ARBA00023170"/>
    </source>
</evidence>
<keyword evidence="20" id="KW-1185">Reference proteome</keyword>
<feature type="chain" id="PRO_5004867861" description="G-protein coupled receptor family C group 6 member A" evidence="17">
    <location>
        <begin position="30"/>
        <end position="859"/>
    </location>
</feature>
<evidence type="ECO:0000313" key="19">
    <source>
        <dbReference type="Ensembl" id="ENSLOCP00000021171.1"/>
    </source>
</evidence>
<evidence type="ECO:0000256" key="10">
    <source>
        <dbReference type="ARBA" id="ARBA00023136"/>
    </source>
</evidence>
<keyword evidence="6" id="KW-0716">Sensory transduction</keyword>
<dbReference type="InterPro" id="IPR038550">
    <property type="entry name" value="GPCR_3_9-Cys_sf"/>
</dbReference>
<dbReference type="GO" id="GO:0016595">
    <property type="term" value="F:glutamate binding"/>
    <property type="evidence" value="ECO:0007669"/>
    <property type="project" value="Ensembl"/>
</dbReference>
<keyword evidence="12" id="KW-0675">Receptor</keyword>
<organism evidence="19 20">
    <name type="scientific">Lepisosteus oculatus</name>
    <name type="common">Spotted gar</name>
    <dbReference type="NCBI Taxonomy" id="7918"/>
    <lineage>
        <taxon>Eukaryota</taxon>
        <taxon>Metazoa</taxon>
        <taxon>Chordata</taxon>
        <taxon>Craniata</taxon>
        <taxon>Vertebrata</taxon>
        <taxon>Euteleostomi</taxon>
        <taxon>Actinopterygii</taxon>
        <taxon>Neopterygii</taxon>
        <taxon>Holostei</taxon>
        <taxon>Semionotiformes</taxon>
        <taxon>Lepisosteidae</taxon>
        <taxon>Lepisosteus</taxon>
    </lineage>
</organism>
<dbReference type="InParanoid" id="W5NKL2"/>
<dbReference type="Ensembl" id="ENSLOCT00000021207.1">
    <property type="protein sequence ID" value="ENSLOCP00000021171.1"/>
    <property type="gene ID" value="ENSLOCG00000017129.1"/>
</dbReference>
<dbReference type="HOGENOM" id="CLU_005389_1_0_1"/>
<dbReference type="FunFam" id="3.40.50.2300:FF:000152">
    <property type="entry name" value="G protein-coupled receptor class C group 6 member A"/>
    <property type="match status" value="1"/>
</dbReference>
<dbReference type="Proteomes" id="UP000018468">
    <property type="component" value="Linkage group LG1"/>
</dbReference>
<evidence type="ECO:0000256" key="11">
    <source>
        <dbReference type="ARBA" id="ARBA00023157"/>
    </source>
</evidence>
<evidence type="ECO:0000256" key="7">
    <source>
        <dbReference type="ARBA" id="ARBA00022729"/>
    </source>
</evidence>
<dbReference type="Gene3D" id="2.10.50.30">
    <property type="entry name" value="GPCR, family 3, nine cysteines domain"/>
    <property type="match status" value="1"/>
</dbReference>
<keyword evidence="11" id="KW-1015">Disulfide bond</keyword>
<feature type="transmembrane region" description="Helical" evidence="16">
    <location>
        <begin position="798"/>
        <end position="820"/>
    </location>
</feature>
<evidence type="ECO:0000313" key="20">
    <source>
        <dbReference type="Proteomes" id="UP000018468"/>
    </source>
</evidence>
<proteinExistence type="inferred from homology"/>
<name>W5NKL2_LEPOC</name>
<dbReference type="Pfam" id="PF00003">
    <property type="entry name" value="7tm_3"/>
    <property type="match status" value="1"/>
</dbReference>
<keyword evidence="13" id="KW-0325">Glycoprotein</keyword>
<comment type="similarity">
    <text evidence="2">Belongs to the G-protein coupled receptor 3 family.</text>
</comment>
<feature type="transmembrane region" description="Helical" evidence="16">
    <location>
        <begin position="770"/>
        <end position="792"/>
    </location>
</feature>
<dbReference type="PANTHER" id="PTHR24061:SF5">
    <property type="entry name" value="G-PROTEIN COUPLED RECEPTOR FAMILY C GROUP 6 MEMBER A"/>
    <property type="match status" value="1"/>
</dbReference>
<dbReference type="GO" id="GO:0007608">
    <property type="term" value="P:sensory perception of smell"/>
    <property type="evidence" value="ECO:0007669"/>
    <property type="project" value="UniProtKB-KW"/>
</dbReference>
<feature type="transmembrane region" description="Helical" evidence="16">
    <location>
        <begin position="694"/>
        <end position="713"/>
    </location>
</feature>
<evidence type="ECO:0000256" key="1">
    <source>
        <dbReference type="ARBA" id="ARBA00004651"/>
    </source>
</evidence>
<sequence>KINYSINTISHIFLLLVILKVLEEDTCLAKAMPGTIAPGDIVIGGLFPVHQGVVNRVNLSQPQAPACTKFDIGGFTQLLAMIHAIEEINNSSLLDGLKLGYEIYDSCSDVTTAIRATMAFINTPGNCAGAHCSTTECNPKVKAVVGDSHSEISIAVARLLNQEMIPQISYASSAVILSDKTRFPTFMRTIPNDNYQTKAMAKLIERSGWNWIGVISTDGDYGRSAVDSFVSHAAKLGICVAFKEILPDLLSDRNIDTKINQTVETIRSNNKVKVIVSFARPLHMIQILHFFNKQTLNKIWFASDGWSTSKDAFEKHNVTNVETVVGFTFKNGSLDEFYTYLKNLKSNAETVKNNIFLKQYALYGSLNDTVNLTSLLEKDFPPLNDTGVKALIDNTYPDDVYSIQMTINAIAYALVNLCKEKNCKNGSHVQPWELLDALKKTEFKQEGKTYMFNSDGDINSGYNVVLWKTFNGVINMYNSVAEYVIENDTFTFSSNDTKRLLDDLRGVISKCSNSCTPGQVKKTAEGQHTCCYECINCTENQYSNNTDMLQCYNCDTSVEWSLPGSSSCTPKLLEYFSWNDGFAIFLLGIAALGMLVVVVIGIIFMVHRQTPVVKASGGPICYVILLSLMISFISSFFFVGEPSNPRCKVRQVLFGLSFACCVSCILVKSLKIILAFQFNPEFKNFLKKTYKPYVIVPCCVGIQVIICTMWLVFKSPEERKLPLSTTILVECEEGSYVAYGVMLGYIALLALICFICAFKGRKLPEKYNEAKFITFGMLIYFISWVFFIPVYLTTTGKYLPAVEMVVILISNYGILCCHFFPKCYVILFKKENNTKDAFLQNIFEYSKKSLTSHESKGHV</sequence>
<evidence type="ECO:0000256" key="13">
    <source>
        <dbReference type="ARBA" id="ARBA00023180"/>
    </source>
</evidence>
<protein>
    <recommendedName>
        <fullName evidence="15">G-protein coupled receptor family C group 6 member A</fullName>
    </recommendedName>
</protein>
<dbReference type="PROSITE" id="PS50259">
    <property type="entry name" value="G_PROTEIN_RECEP_F3_4"/>
    <property type="match status" value="1"/>
</dbReference>
<feature type="transmembrane region" description="Helical" evidence="16">
    <location>
        <begin position="736"/>
        <end position="758"/>
    </location>
</feature>
<comment type="subunit">
    <text evidence="3">Homodimer; disulfide-linked.</text>
</comment>
<dbReference type="AlphaFoldDB" id="W5NKL2"/>
<reference evidence="20" key="1">
    <citation type="submission" date="2011-12" db="EMBL/GenBank/DDBJ databases">
        <title>The Draft Genome of Lepisosteus oculatus.</title>
        <authorList>
            <consortium name="The Broad Institute Genome Assembly &amp; Analysis Group"/>
            <consortium name="Computational R&amp;D Group"/>
            <consortium name="and Sequencing Platform"/>
            <person name="Di Palma F."/>
            <person name="Alfoldi J."/>
            <person name="Johnson J."/>
            <person name="Berlin A."/>
            <person name="Gnerre S."/>
            <person name="Jaffe D."/>
            <person name="MacCallum I."/>
            <person name="Young S."/>
            <person name="Walker B.J."/>
            <person name="Lander E.S."/>
            <person name="Lindblad-Toh K."/>
        </authorList>
    </citation>
    <scope>NUCLEOTIDE SEQUENCE [LARGE SCALE GENOMIC DNA]</scope>
</reference>
<keyword evidence="14" id="KW-0807">Transducer</keyword>
<dbReference type="Gene3D" id="3.40.50.2300">
    <property type="match status" value="2"/>
</dbReference>
<dbReference type="GO" id="GO:0006874">
    <property type="term" value="P:intracellular calcium ion homeostasis"/>
    <property type="evidence" value="ECO:0007669"/>
    <property type="project" value="Ensembl"/>
</dbReference>
<comment type="subcellular location">
    <subcellularLocation>
        <location evidence="1">Cell membrane</location>
        <topology evidence="1">Multi-pass membrane protein</topology>
    </subcellularLocation>
</comment>
<feature type="transmembrane region" description="Helical" evidence="16">
    <location>
        <begin position="652"/>
        <end position="674"/>
    </location>
</feature>
<dbReference type="InterPro" id="IPR011500">
    <property type="entry name" value="GPCR_3_9-Cys_dom"/>
</dbReference>
<dbReference type="Pfam" id="PF07562">
    <property type="entry name" value="NCD3G"/>
    <property type="match status" value="1"/>
</dbReference>
<feature type="transmembrane region" description="Helical" evidence="16">
    <location>
        <begin position="619"/>
        <end position="640"/>
    </location>
</feature>
<keyword evidence="7 17" id="KW-0732">Signal</keyword>
<feature type="domain" description="G-protein coupled receptors family 3 profile" evidence="18">
    <location>
        <begin position="582"/>
        <end position="834"/>
    </location>
</feature>
<reference evidence="19" key="2">
    <citation type="submission" date="2025-08" db="UniProtKB">
        <authorList>
            <consortium name="Ensembl"/>
        </authorList>
    </citation>
    <scope>IDENTIFICATION</scope>
</reference>
<dbReference type="SUPFAM" id="SSF53822">
    <property type="entry name" value="Periplasmic binding protein-like I"/>
    <property type="match status" value="1"/>
</dbReference>
<dbReference type="GO" id="GO:0004930">
    <property type="term" value="F:G protein-coupled receptor activity"/>
    <property type="evidence" value="ECO:0000318"/>
    <property type="project" value="GO_Central"/>
</dbReference>
<dbReference type="GO" id="GO:0005886">
    <property type="term" value="C:plasma membrane"/>
    <property type="evidence" value="ECO:0000318"/>
    <property type="project" value="GO_Central"/>
</dbReference>
<evidence type="ECO:0000259" key="18">
    <source>
        <dbReference type="PROSITE" id="PS50259"/>
    </source>
</evidence>
<dbReference type="FunCoup" id="W5NKL2">
    <property type="interactions" value="974"/>
</dbReference>
<feature type="transmembrane region" description="Helical" evidence="16">
    <location>
        <begin position="582"/>
        <end position="607"/>
    </location>
</feature>
<evidence type="ECO:0000256" key="15">
    <source>
        <dbReference type="ARBA" id="ARBA00039774"/>
    </source>
</evidence>
<evidence type="ECO:0000256" key="5">
    <source>
        <dbReference type="ARBA" id="ARBA00022692"/>
    </source>
</evidence>
<keyword evidence="6" id="KW-0552">Olfaction</keyword>
<keyword evidence="9" id="KW-0297">G-protein coupled receptor</keyword>
<dbReference type="GeneTree" id="ENSGT00940000158416"/>
<evidence type="ECO:0000256" key="17">
    <source>
        <dbReference type="SAM" id="SignalP"/>
    </source>
</evidence>
<evidence type="ECO:0000256" key="14">
    <source>
        <dbReference type="ARBA" id="ARBA00023224"/>
    </source>
</evidence>
<dbReference type="PRINTS" id="PR00592">
    <property type="entry name" value="CASENSINGR"/>
</dbReference>
<evidence type="ECO:0000256" key="16">
    <source>
        <dbReference type="SAM" id="Phobius"/>
    </source>
</evidence>
<accession>W5NKL2</accession>
<dbReference type="InterPro" id="IPR001828">
    <property type="entry name" value="ANF_lig-bd_rcpt"/>
</dbReference>
<evidence type="ECO:0000256" key="3">
    <source>
        <dbReference type="ARBA" id="ARBA00011748"/>
    </source>
</evidence>
<keyword evidence="5 16" id="KW-0812">Transmembrane</keyword>
<dbReference type="EMBL" id="AHAT01026721">
    <property type="status" value="NOT_ANNOTATED_CDS"/>
    <property type="molecule type" value="Genomic_DNA"/>
</dbReference>
<feature type="signal peptide" evidence="17">
    <location>
        <begin position="1"/>
        <end position="29"/>
    </location>
</feature>
<evidence type="ECO:0000256" key="2">
    <source>
        <dbReference type="ARBA" id="ARBA00007242"/>
    </source>
</evidence>
<keyword evidence="4" id="KW-1003">Cell membrane</keyword>
<dbReference type="FunFam" id="2.10.50.30:FF:000004">
    <property type="entry name" value="Taste receptor type 1 member 3-like protein"/>
    <property type="match status" value="1"/>
</dbReference>